<organism evidence="1">
    <name type="scientific">uncultured bacterium</name>
    <name type="common">gcode 4</name>
    <dbReference type="NCBI Taxonomy" id="1234023"/>
    <lineage>
        <taxon>Bacteria</taxon>
        <taxon>environmental samples</taxon>
    </lineage>
</organism>
<accession>K2FXH3</accession>
<proteinExistence type="predicted"/>
<dbReference type="InterPro" id="IPR011006">
    <property type="entry name" value="CheY-like_superfamily"/>
</dbReference>
<evidence type="ECO:0008006" key="2">
    <source>
        <dbReference type="Google" id="ProtNLM"/>
    </source>
</evidence>
<evidence type="ECO:0000313" key="1">
    <source>
        <dbReference type="EMBL" id="EKE26567.1"/>
    </source>
</evidence>
<dbReference type="AlphaFoldDB" id="K2FXH3"/>
<name>K2FXH3_9BACT</name>
<dbReference type="Gene3D" id="3.40.50.2300">
    <property type="match status" value="1"/>
</dbReference>
<protein>
    <recommendedName>
        <fullName evidence="2">Response regulatory domain-containing protein</fullName>
    </recommendedName>
</protein>
<comment type="caution">
    <text evidence="1">The sequence shown here is derived from an EMBL/GenBank/DDBJ whole genome shotgun (WGS) entry which is preliminary data.</text>
</comment>
<dbReference type="SUPFAM" id="SSF52172">
    <property type="entry name" value="CheY-like"/>
    <property type="match status" value="1"/>
</dbReference>
<gene>
    <name evidence="1" type="ORF">ACD_4C00241G0005</name>
</gene>
<reference evidence="1" key="1">
    <citation type="journal article" date="2012" name="Science">
        <title>Fermentation, hydrogen, and sulfur metabolism in multiple uncultivated bacterial phyla.</title>
        <authorList>
            <person name="Wrighton K.C."/>
            <person name="Thomas B.C."/>
            <person name="Sharon I."/>
            <person name="Miller C.S."/>
            <person name="Castelle C.J."/>
            <person name="VerBerkmoes N.C."/>
            <person name="Wilkins M.J."/>
            <person name="Hettich R.L."/>
            <person name="Lipton M.S."/>
            <person name="Williams K.H."/>
            <person name="Long P.E."/>
            <person name="Banfield J.F."/>
        </authorList>
    </citation>
    <scope>NUCLEOTIDE SEQUENCE [LARGE SCALE GENOMIC DNA]</scope>
</reference>
<sequence length="125" mass="15078">MKKNLLIIEDNERFQESFWRILKEKVNLYQAYNLIEAEKIFDENKDILDFIALDWRIPSGWSRFKDTVELAKHIKGNFNWIIFSITLSSEIKDDFKQLWLEILSLKLDLINRIESIIKESKKNKD</sequence>
<dbReference type="EMBL" id="AMFJ01000757">
    <property type="protein sequence ID" value="EKE26567.1"/>
    <property type="molecule type" value="Genomic_DNA"/>
</dbReference>